<dbReference type="AlphaFoldDB" id="Q1N036"/>
<dbReference type="InterPro" id="IPR050595">
    <property type="entry name" value="Bact_response_regulator"/>
</dbReference>
<sequence length="185" mass="20743">MSETTYTTGDVAKLVGVNFRTVIRWIQRGELKGYKLPGRGDHRVIQSDLLTFMHENGIPVPSELKQSKRILVVDDDQAMAAAIERVLKRDHWQVEIAHNGFDAGIKLSTFEPAIMTLDLSMPKLDGLDVIRSLRQNKVANQPKILVVSGLDKAKLQQAVTEGADDYLEKPFDNDALLDRIHDLVN</sequence>
<evidence type="ECO:0000313" key="4">
    <source>
        <dbReference type="EMBL" id="EAT11527.1"/>
    </source>
</evidence>
<dbReference type="NCBIfam" id="TIGR01764">
    <property type="entry name" value="excise"/>
    <property type="match status" value="1"/>
</dbReference>
<dbReference type="InterPro" id="IPR041657">
    <property type="entry name" value="HTH_17"/>
</dbReference>
<dbReference type="GO" id="GO:0000160">
    <property type="term" value="P:phosphorelay signal transduction system"/>
    <property type="evidence" value="ECO:0007669"/>
    <property type="project" value="InterPro"/>
</dbReference>
<dbReference type="SUPFAM" id="SSF52172">
    <property type="entry name" value="CheY-like"/>
    <property type="match status" value="1"/>
</dbReference>
<dbReference type="InterPro" id="IPR009061">
    <property type="entry name" value="DNA-bd_dom_put_sf"/>
</dbReference>
<feature type="domain" description="Response regulatory" evidence="3">
    <location>
        <begin position="69"/>
        <end position="184"/>
    </location>
</feature>
<reference evidence="4 5" key="1">
    <citation type="submission" date="2006-03" db="EMBL/GenBank/DDBJ databases">
        <authorList>
            <person name="Pinhassi J."/>
            <person name="Pedros-Alio C."/>
            <person name="Ferriera S."/>
            <person name="Johnson J."/>
            <person name="Kravitz S."/>
            <person name="Halpern A."/>
            <person name="Remington K."/>
            <person name="Beeson K."/>
            <person name="Tran B."/>
            <person name="Rogers Y.-H."/>
            <person name="Friedman R."/>
            <person name="Venter J.C."/>
        </authorList>
    </citation>
    <scope>NUCLEOTIDE SEQUENCE [LARGE SCALE GENOMIC DNA]</scope>
    <source>
        <strain evidence="4 5">RED65</strain>
    </source>
</reference>
<dbReference type="Gene3D" id="1.10.1660.10">
    <property type="match status" value="1"/>
</dbReference>
<dbReference type="InterPro" id="IPR001789">
    <property type="entry name" value="Sig_transdc_resp-reg_receiver"/>
</dbReference>
<dbReference type="EMBL" id="AAQH01000016">
    <property type="protein sequence ID" value="EAT11527.1"/>
    <property type="molecule type" value="Genomic_DNA"/>
</dbReference>
<dbReference type="PDBsum" id="3LTE"/>
<dbReference type="PDB" id="3LTE">
    <property type="method" value="X-ray"/>
    <property type="resolution" value="2.00 A"/>
    <property type="chains" value="A/B/C/D/E/F/G/H/I/J/K/L/M/N/O/P/Q/R/S/T/U/V/W/X=64-185"/>
</dbReference>
<proteinExistence type="evidence at protein level"/>
<evidence type="ECO:0000259" key="3">
    <source>
        <dbReference type="PROSITE" id="PS50110"/>
    </source>
</evidence>
<dbReference type="SUPFAM" id="SSF46955">
    <property type="entry name" value="Putative DNA-binding domain"/>
    <property type="match status" value="1"/>
</dbReference>
<dbReference type="InterPro" id="IPR010093">
    <property type="entry name" value="SinI_DNA-bd"/>
</dbReference>
<comment type="caution">
    <text evidence="4">The sequence shown here is derived from an EMBL/GenBank/DDBJ whole genome shotgun (WGS) entry which is preliminary data.</text>
</comment>
<evidence type="ECO:0000313" key="5">
    <source>
        <dbReference type="Proteomes" id="UP000004263"/>
    </source>
</evidence>
<dbReference type="RefSeq" id="WP_007019138.1">
    <property type="nucleotide sequence ID" value="NZ_CH724121.1"/>
</dbReference>
<dbReference type="STRING" id="207949.RED65_02614"/>
<dbReference type="PROSITE" id="PS50110">
    <property type="entry name" value="RESPONSE_REGULATORY"/>
    <property type="match status" value="1"/>
</dbReference>
<dbReference type="Proteomes" id="UP000004263">
    <property type="component" value="Unassembled WGS sequence"/>
</dbReference>
<organism evidence="4 5">
    <name type="scientific">Bermanella marisrubri</name>
    <dbReference type="NCBI Taxonomy" id="207949"/>
    <lineage>
        <taxon>Bacteria</taxon>
        <taxon>Pseudomonadati</taxon>
        <taxon>Pseudomonadota</taxon>
        <taxon>Gammaproteobacteria</taxon>
        <taxon>Oceanospirillales</taxon>
        <taxon>Oceanospirillaceae</taxon>
        <taxon>Bermanella</taxon>
    </lineage>
</organism>
<name>Q1N036_9GAMM</name>
<dbReference type="EvolutionaryTrace" id="Q1N036"/>
<dbReference type="PANTHER" id="PTHR44591">
    <property type="entry name" value="STRESS RESPONSE REGULATOR PROTEIN 1"/>
    <property type="match status" value="1"/>
</dbReference>
<evidence type="ECO:0000256" key="1">
    <source>
        <dbReference type="ARBA" id="ARBA00022553"/>
    </source>
</evidence>
<keyword evidence="6" id="KW-0002">3D-structure</keyword>
<accession>Q1N036</accession>
<dbReference type="GO" id="GO:0003677">
    <property type="term" value="F:DNA binding"/>
    <property type="evidence" value="ECO:0007669"/>
    <property type="project" value="InterPro"/>
</dbReference>
<dbReference type="Pfam" id="PF00072">
    <property type="entry name" value="Response_reg"/>
    <property type="match status" value="1"/>
</dbReference>
<dbReference type="Pfam" id="PF12728">
    <property type="entry name" value="HTH_17"/>
    <property type="match status" value="1"/>
</dbReference>
<evidence type="ECO:0007829" key="6">
    <source>
        <dbReference type="PDB" id="3LTE"/>
    </source>
</evidence>
<dbReference type="Gene3D" id="3.40.50.2300">
    <property type="match status" value="1"/>
</dbReference>
<dbReference type="OrthoDB" id="5703386at2"/>
<dbReference type="HOGENOM" id="CLU_092045_0_0_6"/>
<keyword evidence="5" id="KW-1185">Reference proteome</keyword>
<feature type="modified residue" description="4-aspartylphosphate" evidence="2">
    <location>
        <position position="118"/>
    </location>
</feature>
<dbReference type="SMR" id="Q1N036"/>
<keyword evidence="1 2" id="KW-0597">Phosphoprotein</keyword>
<evidence type="ECO:0000256" key="2">
    <source>
        <dbReference type="PROSITE-ProRule" id="PRU00169"/>
    </source>
</evidence>
<protein>
    <submittedName>
        <fullName evidence="4">Response regulator</fullName>
    </submittedName>
</protein>
<reference evidence="6" key="2">
    <citation type="submission" date="2010-02" db="PDB data bank">
        <title>CRYSTAL STRUCTURE OF RESPONSE REGULATOR SIGNAL RECEIVER DOMAIN FROM Bermanella marisrubri RED65.</title>
        <authorList>
            <person name="Patskovsky Y."/>
            <person name="Toro R."/>
            <person name="Gilmore M."/>
            <person name="Miller S."/>
            <person name="Sauder J.M."/>
            <person name="Burley S.K."/>
            <person name="Almo S.C."/>
        </authorList>
    </citation>
    <scope>X-RAY CRYSTALLOGRAPHY (2.00 ANGSTROMS) OF 64-185</scope>
</reference>
<gene>
    <name evidence="4" type="ORF">RED65_02614</name>
</gene>
<dbReference type="InterPro" id="IPR011006">
    <property type="entry name" value="CheY-like_superfamily"/>
</dbReference>
<dbReference type="SMART" id="SM00448">
    <property type="entry name" value="REC"/>
    <property type="match status" value="1"/>
</dbReference>
<dbReference type="PANTHER" id="PTHR44591:SF3">
    <property type="entry name" value="RESPONSE REGULATORY DOMAIN-CONTAINING PROTEIN"/>
    <property type="match status" value="1"/>
</dbReference>